<dbReference type="AlphaFoldDB" id="A0A9D4FQS3"/>
<proteinExistence type="predicted"/>
<protein>
    <submittedName>
        <fullName evidence="1">Uncharacterized protein</fullName>
    </submittedName>
</protein>
<organism evidence="1 2">
    <name type="scientific">Dreissena polymorpha</name>
    <name type="common">Zebra mussel</name>
    <name type="synonym">Mytilus polymorpha</name>
    <dbReference type="NCBI Taxonomy" id="45954"/>
    <lineage>
        <taxon>Eukaryota</taxon>
        <taxon>Metazoa</taxon>
        <taxon>Spiralia</taxon>
        <taxon>Lophotrochozoa</taxon>
        <taxon>Mollusca</taxon>
        <taxon>Bivalvia</taxon>
        <taxon>Autobranchia</taxon>
        <taxon>Heteroconchia</taxon>
        <taxon>Euheterodonta</taxon>
        <taxon>Imparidentia</taxon>
        <taxon>Neoheterodontei</taxon>
        <taxon>Myida</taxon>
        <taxon>Dreissenoidea</taxon>
        <taxon>Dreissenidae</taxon>
        <taxon>Dreissena</taxon>
    </lineage>
</organism>
<sequence>MHSGYVGGDHLCQVSPTLLRQPCSCERGLSVATKPDSDVKRIVVSSDPCRSLAKTYPGHRCSYRKY</sequence>
<evidence type="ECO:0000313" key="1">
    <source>
        <dbReference type="EMBL" id="KAH3800790.1"/>
    </source>
</evidence>
<comment type="caution">
    <text evidence="1">The sequence shown here is derived from an EMBL/GenBank/DDBJ whole genome shotgun (WGS) entry which is preliminary data.</text>
</comment>
<name>A0A9D4FQS3_DREPO</name>
<reference evidence="1" key="2">
    <citation type="submission" date="2020-11" db="EMBL/GenBank/DDBJ databases">
        <authorList>
            <person name="McCartney M.A."/>
            <person name="Auch B."/>
            <person name="Kono T."/>
            <person name="Mallez S."/>
            <person name="Becker A."/>
            <person name="Gohl D.M."/>
            <person name="Silverstein K.A.T."/>
            <person name="Koren S."/>
            <person name="Bechman K.B."/>
            <person name="Herman A."/>
            <person name="Abrahante J.E."/>
            <person name="Garbe J."/>
        </authorList>
    </citation>
    <scope>NUCLEOTIDE SEQUENCE</scope>
    <source>
        <strain evidence="1">Duluth1</strain>
        <tissue evidence="1">Whole animal</tissue>
    </source>
</reference>
<dbReference type="EMBL" id="JAIWYP010000007">
    <property type="protein sequence ID" value="KAH3800790.1"/>
    <property type="molecule type" value="Genomic_DNA"/>
</dbReference>
<dbReference type="Proteomes" id="UP000828390">
    <property type="component" value="Unassembled WGS sequence"/>
</dbReference>
<keyword evidence="2" id="KW-1185">Reference proteome</keyword>
<accession>A0A9D4FQS3</accession>
<reference evidence="1" key="1">
    <citation type="journal article" date="2019" name="bioRxiv">
        <title>The Genome of the Zebra Mussel, Dreissena polymorpha: A Resource for Invasive Species Research.</title>
        <authorList>
            <person name="McCartney M.A."/>
            <person name="Auch B."/>
            <person name="Kono T."/>
            <person name="Mallez S."/>
            <person name="Zhang Y."/>
            <person name="Obille A."/>
            <person name="Becker A."/>
            <person name="Abrahante J.E."/>
            <person name="Garbe J."/>
            <person name="Badalamenti J.P."/>
            <person name="Herman A."/>
            <person name="Mangelson H."/>
            <person name="Liachko I."/>
            <person name="Sullivan S."/>
            <person name="Sone E.D."/>
            <person name="Koren S."/>
            <person name="Silverstein K.A.T."/>
            <person name="Beckman K.B."/>
            <person name="Gohl D.M."/>
        </authorList>
    </citation>
    <scope>NUCLEOTIDE SEQUENCE</scope>
    <source>
        <strain evidence="1">Duluth1</strain>
        <tissue evidence="1">Whole animal</tissue>
    </source>
</reference>
<evidence type="ECO:0000313" key="2">
    <source>
        <dbReference type="Proteomes" id="UP000828390"/>
    </source>
</evidence>
<gene>
    <name evidence="1" type="ORF">DPMN_154433</name>
</gene>